<comment type="similarity">
    <text evidence="1">Belongs to the FLX family.</text>
</comment>
<evidence type="ECO:0000256" key="5">
    <source>
        <dbReference type="ARBA" id="ARBA00023089"/>
    </source>
</evidence>
<gene>
    <name evidence="7" type="ORF">Sangu_0396200</name>
</gene>
<dbReference type="Gene3D" id="1.10.287.1490">
    <property type="match status" value="1"/>
</dbReference>
<keyword evidence="2" id="KW-0217">Developmental protein</keyword>
<keyword evidence="3" id="KW-0221">Differentiation</keyword>
<dbReference type="PANTHER" id="PTHR33405:SF17">
    <property type="entry name" value="PROTEIN FLC EXPRESSOR"/>
    <property type="match status" value="1"/>
</dbReference>
<evidence type="ECO:0000256" key="4">
    <source>
        <dbReference type="ARBA" id="ARBA00023054"/>
    </source>
</evidence>
<reference evidence="7" key="2">
    <citation type="journal article" date="2024" name="Plant">
        <title>Genomic evolution and insights into agronomic trait innovations of Sesamum species.</title>
        <authorList>
            <person name="Miao H."/>
            <person name="Wang L."/>
            <person name="Qu L."/>
            <person name="Liu H."/>
            <person name="Sun Y."/>
            <person name="Le M."/>
            <person name="Wang Q."/>
            <person name="Wei S."/>
            <person name="Zheng Y."/>
            <person name="Lin W."/>
            <person name="Duan Y."/>
            <person name="Cao H."/>
            <person name="Xiong S."/>
            <person name="Wang X."/>
            <person name="Wei L."/>
            <person name="Li C."/>
            <person name="Ma Q."/>
            <person name="Ju M."/>
            <person name="Zhao R."/>
            <person name="Li G."/>
            <person name="Mu C."/>
            <person name="Tian Q."/>
            <person name="Mei H."/>
            <person name="Zhang T."/>
            <person name="Gao T."/>
            <person name="Zhang H."/>
        </authorList>
    </citation>
    <scope>NUCLEOTIDE SEQUENCE</scope>
    <source>
        <strain evidence="7">G01</strain>
    </source>
</reference>
<evidence type="ECO:0000313" key="7">
    <source>
        <dbReference type="EMBL" id="KAL0370781.1"/>
    </source>
</evidence>
<accession>A0AAW2QTU1</accession>
<reference evidence="7" key="1">
    <citation type="submission" date="2020-06" db="EMBL/GenBank/DDBJ databases">
        <authorList>
            <person name="Li T."/>
            <person name="Hu X."/>
            <person name="Zhang T."/>
            <person name="Song X."/>
            <person name="Zhang H."/>
            <person name="Dai N."/>
            <person name="Sheng W."/>
            <person name="Hou X."/>
            <person name="Wei L."/>
        </authorList>
    </citation>
    <scope>NUCLEOTIDE SEQUENCE</scope>
    <source>
        <strain evidence="7">G01</strain>
        <tissue evidence="7">Leaf</tissue>
    </source>
</reference>
<dbReference type="EMBL" id="JACGWK010000002">
    <property type="protein sequence ID" value="KAL0370781.1"/>
    <property type="molecule type" value="Genomic_DNA"/>
</dbReference>
<dbReference type="GO" id="GO:0030154">
    <property type="term" value="P:cell differentiation"/>
    <property type="evidence" value="ECO:0007669"/>
    <property type="project" value="UniProtKB-KW"/>
</dbReference>
<evidence type="ECO:0000256" key="3">
    <source>
        <dbReference type="ARBA" id="ARBA00022782"/>
    </source>
</evidence>
<dbReference type="AlphaFoldDB" id="A0AAW2QTU1"/>
<evidence type="ECO:0000256" key="1">
    <source>
        <dbReference type="ARBA" id="ARBA00005405"/>
    </source>
</evidence>
<protein>
    <submittedName>
        <fullName evidence="7">Protein FLX-like 1</fullName>
    </submittedName>
</protein>
<keyword evidence="5" id="KW-0287">Flowering</keyword>
<dbReference type="PANTHER" id="PTHR33405">
    <property type="entry name" value="PROTEIN FLX-LIKE 2"/>
    <property type="match status" value="1"/>
</dbReference>
<sequence>MAGRNHNTATGLNLRPDYHPLDGTPLLHLQRRLPPPEIHLIEDRIAAQSREIRTLLLDNQRLAATHVALKQDVLAARQDLRRLSATASSVKAERDAQVREVYERSVKLEVEARCNGGLQAELDRIRADVKELRDEGEELAEELTDVNGDISSTRSELQQLPDIKAEIGIMRREIHRGRAAVDYERLMQSRNFELSEVMENHMVFLAHEAEKLRFELANAEKRAMATAAAAVSAANPGPGNAIHQKNVEPEYGRNLLSDPYAVHQGTFDGNPNYVLGAVAYAPPGPYDVQRQHIT</sequence>
<name>A0AAW2QTU1_9LAMI</name>
<evidence type="ECO:0000256" key="6">
    <source>
        <dbReference type="SAM" id="Coils"/>
    </source>
</evidence>
<dbReference type="InterPro" id="IPR040353">
    <property type="entry name" value="FLX/FLX-like"/>
</dbReference>
<feature type="coiled-coil region" evidence="6">
    <location>
        <begin position="115"/>
        <end position="149"/>
    </location>
</feature>
<comment type="caution">
    <text evidence="7">The sequence shown here is derived from an EMBL/GenBank/DDBJ whole genome shotgun (WGS) entry which is preliminary data.</text>
</comment>
<dbReference type="GO" id="GO:0009908">
    <property type="term" value="P:flower development"/>
    <property type="evidence" value="ECO:0007669"/>
    <property type="project" value="UniProtKB-KW"/>
</dbReference>
<evidence type="ECO:0000256" key="2">
    <source>
        <dbReference type="ARBA" id="ARBA00022473"/>
    </source>
</evidence>
<keyword evidence="4 6" id="KW-0175">Coiled coil</keyword>
<proteinExistence type="inferred from homology"/>
<organism evidence="7">
    <name type="scientific">Sesamum angustifolium</name>
    <dbReference type="NCBI Taxonomy" id="2727405"/>
    <lineage>
        <taxon>Eukaryota</taxon>
        <taxon>Viridiplantae</taxon>
        <taxon>Streptophyta</taxon>
        <taxon>Embryophyta</taxon>
        <taxon>Tracheophyta</taxon>
        <taxon>Spermatophyta</taxon>
        <taxon>Magnoliopsida</taxon>
        <taxon>eudicotyledons</taxon>
        <taxon>Gunneridae</taxon>
        <taxon>Pentapetalae</taxon>
        <taxon>asterids</taxon>
        <taxon>lamiids</taxon>
        <taxon>Lamiales</taxon>
        <taxon>Pedaliaceae</taxon>
        <taxon>Sesamum</taxon>
    </lineage>
</organism>